<organism evidence="1 2">
    <name type="scientific">Flavobacterium agricola</name>
    <dbReference type="NCBI Taxonomy" id="2870839"/>
    <lineage>
        <taxon>Bacteria</taxon>
        <taxon>Pseudomonadati</taxon>
        <taxon>Bacteroidota</taxon>
        <taxon>Flavobacteriia</taxon>
        <taxon>Flavobacteriales</taxon>
        <taxon>Flavobacteriaceae</taxon>
        <taxon>Flavobacterium</taxon>
    </lineage>
</organism>
<accession>A0ABY6M302</accession>
<protein>
    <submittedName>
        <fullName evidence="1">Uncharacterized protein</fullName>
    </submittedName>
</protein>
<proteinExistence type="predicted"/>
<sequence length="94" mass="11230">MKHLNDKQLIRKIVKELLDKRQSIFELLTQFTIATEFKELDNTFEFKEDQQFTLADFADSENQNVVLLVDMCHKLDQTIYELINYNNLTETDLQ</sequence>
<evidence type="ECO:0000313" key="1">
    <source>
        <dbReference type="EMBL" id="UYW01723.1"/>
    </source>
</evidence>
<reference evidence="1" key="1">
    <citation type="submission" date="2021-08" db="EMBL/GenBank/DDBJ databases">
        <title>Flavobacterium sp. strain CC-SYL302.</title>
        <authorList>
            <person name="Lin S.-Y."/>
            <person name="Lee T.-H."/>
            <person name="Young C.-C."/>
        </authorList>
    </citation>
    <scope>NUCLEOTIDE SEQUENCE</scope>
    <source>
        <strain evidence="1">CC-SYL302</strain>
    </source>
</reference>
<dbReference type="Proteomes" id="UP001163328">
    <property type="component" value="Chromosome"/>
</dbReference>
<keyword evidence="2" id="KW-1185">Reference proteome</keyword>
<dbReference type="RefSeq" id="WP_264434195.1">
    <property type="nucleotide sequence ID" value="NZ_CP081495.1"/>
</dbReference>
<evidence type="ECO:0000313" key="2">
    <source>
        <dbReference type="Proteomes" id="UP001163328"/>
    </source>
</evidence>
<name>A0ABY6M302_9FLAO</name>
<dbReference type="EMBL" id="CP081495">
    <property type="protein sequence ID" value="UYW01723.1"/>
    <property type="molecule type" value="Genomic_DNA"/>
</dbReference>
<gene>
    <name evidence="1" type="ORF">K5I29_02010</name>
</gene>